<dbReference type="OrthoDB" id="18915at2759"/>
<dbReference type="Proteomes" id="UP000758603">
    <property type="component" value="Unassembled WGS sequence"/>
</dbReference>
<keyword evidence="5" id="KW-0378">Hydrolase</keyword>
<keyword evidence="6" id="KW-0788">Thiol protease</keyword>
<gene>
    <name evidence="9" type="ORF">BKA67DRAFT_663497</name>
</gene>
<dbReference type="InterPro" id="IPR019400">
    <property type="entry name" value="Peptidase_C65_otubain"/>
</dbReference>
<keyword evidence="3" id="KW-0645">Protease</keyword>
<accession>A0A9P8RPV3</accession>
<dbReference type="GO" id="GO:0043130">
    <property type="term" value="F:ubiquitin binding"/>
    <property type="evidence" value="ECO:0007669"/>
    <property type="project" value="TreeGrafter"/>
</dbReference>
<dbReference type="EC" id="3.4.19.12" evidence="2"/>
<dbReference type="GeneID" id="70137084"/>
<name>A0A9P8RPV3_9PEZI</name>
<evidence type="ECO:0000256" key="7">
    <source>
        <dbReference type="SAM" id="MobiDB-lite"/>
    </source>
</evidence>
<dbReference type="GO" id="GO:0005634">
    <property type="term" value="C:nucleus"/>
    <property type="evidence" value="ECO:0007669"/>
    <property type="project" value="TreeGrafter"/>
</dbReference>
<evidence type="ECO:0000256" key="2">
    <source>
        <dbReference type="ARBA" id="ARBA00012759"/>
    </source>
</evidence>
<dbReference type="InterPro" id="IPR003323">
    <property type="entry name" value="OTU_dom"/>
</dbReference>
<feature type="region of interest" description="Disordered" evidence="7">
    <location>
        <begin position="583"/>
        <end position="615"/>
    </location>
</feature>
<comment type="caution">
    <text evidence="9">The sequence shown here is derived from an EMBL/GenBank/DDBJ whole genome shotgun (WGS) entry which is preliminary data.</text>
</comment>
<organism evidence="9 10">
    <name type="scientific">Truncatella angustata</name>
    <dbReference type="NCBI Taxonomy" id="152316"/>
    <lineage>
        <taxon>Eukaryota</taxon>
        <taxon>Fungi</taxon>
        <taxon>Dikarya</taxon>
        <taxon>Ascomycota</taxon>
        <taxon>Pezizomycotina</taxon>
        <taxon>Sordariomycetes</taxon>
        <taxon>Xylariomycetidae</taxon>
        <taxon>Amphisphaeriales</taxon>
        <taxon>Sporocadaceae</taxon>
        <taxon>Truncatella</taxon>
    </lineage>
</organism>
<dbReference type="RefSeq" id="XP_045953669.1">
    <property type="nucleotide sequence ID" value="XM_046108193.1"/>
</dbReference>
<evidence type="ECO:0000313" key="10">
    <source>
        <dbReference type="Proteomes" id="UP000758603"/>
    </source>
</evidence>
<feature type="region of interest" description="Disordered" evidence="7">
    <location>
        <begin position="478"/>
        <end position="540"/>
    </location>
</feature>
<evidence type="ECO:0000256" key="6">
    <source>
        <dbReference type="ARBA" id="ARBA00022807"/>
    </source>
</evidence>
<dbReference type="GO" id="GO:0006508">
    <property type="term" value="P:proteolysis"/>
    <property type="evidence" value="ECO:0007669"/>
    <property type="project" value="UniProtKB-KW"/>
</dbReference>
<proteinExistence type="predicted"/>
<dbReference type="CDD" id="cd22749">
    <property type="entry name" value="Otubain_C65"/>
    <property type="match status" value="1"/>
</dbReference>
<dbReference type="GO" id="GO:0004843">
    <property type="term" value="F:cysteine-type deubiquitinase activity"/>
    <property type="evidence" value="ECO:0007669"/>
    <property type="project" value="UniProtKB-EC"/>
</dbReference>
<evidence type="ECO:0000256" key="1">
    <source>
        <dbReference type="ARBA" id="ARBA00000707"/>
    </source>
</evidence>
<evidence type="ECO:0000256" key="3">
    <source>
        <dbReference type="ARBA" id="ARBA00022670"/>
    </source>
</evidence>
<dbReference type="EMBL" id="JAGPXC010000009">
    <property type="protein sequence ID" value="KAH6647155.1"/>
    <property type="molecule type" value="Genomic_DNA"/>
</dbReference>
<evidence type="ECO:0000256" key="4">
    <source>
        <dbReference type="ARBA" id="ARBA00022786"/>
    </source>
</evidence>
<evidence type="ECO:0000313" key="9">
    <source>
        <dbReference type="EMBL" id="KAH6647155.1"/>
    </source>
</evidence>
<dbReference type="Pfam" id="PF10275">
    <property type="entry name" value="Peptidase_C65"/>
    <property type="match status" value="1"/>
</dbReference>
<dbReference type="InterPro" id="IPR042467">
    <property type="entry name" value="Peptidase_C65_otubain_sub2"/>
</dbReference>
<dbReference type="InterPro" id="IPR042468">
    <property type="entry name" value="Peptidase_C65_otubain_sub1"/>
</dbReference>
<dbReference type="PANTHER" id="PTHR12931:SF15">
    <property type="entry name" value="UBIQUITIN THIOESTERASE OTUBAIN-LIKE"/>
    <property type="match status" value="1"/>
</dbReference>
<keyword evidence="10" id="KW-1185">Reference proteome</keyword>
<dbReference type="PANTHER" id="PTHR12931">
    <property type="entry name" value="UBIQUITIN THIOLESTERASE PROTEIN OTUB"/>
    <property type="match status" value="1"/>
</dbReference>
<dbReference type="Gene3D" id="3.30.200.60">
    <property type="entry name" value="Peptidase C65 Otubain, subdomain 1"/>
    <property type="match status" value="1"/>
</dbReference>
<protein>
    <recommendedName>
        <fullName evidence="2">ubiquitinyl hydrolase 1</fullName>
        <ecNumber evidence="2">3.4.19.12</ecNumber>
    </recommendedName>
</protein>
<evidence type="ECO:0000256" key="5">
    <source>
        <dbReference type="ARBA" id="ARBA00022801"/>
    </source>
</evidence>
<dbReference type="AlphaFoldDB" id="A0A9P8RPV3"/>
<dbReference type="SUPFAM" id="SSF54001">
    <property type="entry name" value="Cysteine proteinases"/>
    <property type="match status" value="1"/>
</dbReference>
<dbReference type="InterPro" id="IPR038765">
    <property type="entry name" value="Papain-like_cys_pep_sf"/>
</dbReference>
<reference evidence="9" key="1">
    <citation type="journal article" date="2021" name="Nat. Commun.">
        <title>Genetic determinants of endophytism in the Arabidopsis root mycobiome.</title>
        <authorList>
            <person name="Mesny F."/>
            <person name="Miyauchi S."/>
            <person name="Thiergart T."/>
            <person name="Pickel B."/>
            <person name="Atanasova L."/>
            <person name="Karlsson M."/>
            <person name="Huettel B."/>
            <person name="Barry K.W."/>
            <person name="Haridas S."/>
            <person name="Chen C."/>
            <person name="Bauer D."/>
            <person name="Andreopoulos W."/>
            <person name="Pangilinan J."/>
            <person name="LaButti K."/>
            <person name="Riley R."/>
            <person name="Lipzen A."/>
            <person name="Clum A."/>
            <person name="Drula E."/>
            <person name="Henrissat B."/>
            <person name="Kohler A."/>
            <person name="Grigoriev I.V."/>
            <person name="Martin F.M."/>
            <person name="Hacquard S."/>
        </authorList>
    </citation>
    <scope>NUCLEOTIDE SEQUENCE</scope>
    <source>
        <strain evidence="9">MPI-SDFR-AT-0073</strain>
    </source>
</reference>
<dbReference type="Gene3D" id="1.20.1300.20">
    <property type="entry name" value="Peptidase C65 Otubain, subdomain 2"/>
    <property type="match status" value="1"/>
</dbReference>
<evidence type="ECO:0000259" key="8">
    <source>
        <dbReference type="PROSITE" id="PS50802"/>
    </source>
</evidence>
<sequence>MFQPIRTPLFYHTSYGVANANIPDYTFASTPLGQGRCGSGGGVNTGPDALSPDAAASAYASPNFHGLLDNNPQHHLPRDTYSSPQSLYHGFPKAYRNGRHRGVKMEPPSDLAQQEAAARDYKPELEGPLVGEQKSSHAITEEYAKANPIYVTKTIWRQAFSARWQPQRVFHVALHDATADSCAPLHLTLIYPNQNVDFSFQALPHTYSLYRPIQGDGNCGWRAIGFGYFENLIRCRDINRLQAESARLTALNEYIEKVGGYDPYIFEDMAESTFDLFAEITQAVSQRQDAMPILLNKWNSIDHSNAMIYHLRLLAASWLKGNLAQYEHFITGDANSYCDEWILPVNKEIDQIAVDLLFNIFLEPANVVLEIAYLDTSPGAEVNVHRWPDEAKGMDPTQLGPTINLLYRPDHYDILYRDSVPQPPPPAAPVSLHVNRVASLSHQHEIQNHAPVPLGTYHNLDMTALSMLPGFDSAPFAPLGSPQPMSPMGSAYSPSPQPAWIQQTPYSDPVPSASSPMSSTHSGPSQPSPQPQSQDAPTGGLASLRFSKHMFPMPGGSDSTSYTPEPTFQVQTNIFKQSFYNTAHYNNPHFQPEEYRPDQDDEIPTGRMSGRKRSP</sequence>
<dbReference type="PROSITE" id="PS50802">
    <property type="entry name" value="OTU"/>
    <property type="match status" value="1"/>
</dbReference>
<comment type="catalytic activity">
    <reaction evidence="1">
        <text>Thiol-dependent hydrolysis of ester, thioester, amide, peptide and isopeptide bonds formed by the C-terminal Gly of ubiquitin (a 76-residue protein attached to proteins as an intracellular targeting signal).</text>
        <dbReference type="EC" id="3.4.19.12"/>
    </reaction>
</comment>
<keyword evidence="4" id="KW-0833">Ubl conjugation pathway</keyword>
<feature type="compositionally biased region" description="Low complexity" evidence="7">
    <location>
        <begin position="507"/>
        <end position="525"/>
    </location>
</feature>
<dbReference type="GO" id="GO:0071108">
    <property type="term" value="P:protein K48-linked deubiquitination"/>
    <property type="evidence" value="ECO:0007669"/>
    <property type="project" value="TreeGrafter"/>
</dbReference>
<feature type="domain" description="OTU" evidence="8">
    <location>
        <begin position="208"/>
        <end position="418"/>
    </location>
</feature>